<feature type="domain" description="Cation/H+ exchanger transmembrane" evidence="10">
    <location>
        <begin position="18"/>
        <end position="374"/>
    </location>
</feature>
<evidence type="ECO:0000256" key="8">
    <source>
        <dbReference type="ARBA" id="ARBA00023136"/>
    </source>
</evidence>
<comment type="caution">
    <text evidence="11">The sequence shown here is derived from an EMBL/GenBank/DDBJ whole genome shotgun (WGS) entry which is preliminary data.</text>
</comment>
<feature type="transmembrane region" description="Helical" evidence="9">
    <location>
        <begin position="217"/>
        <end position="246"/>
    </location>
</feature>
<evidence type="ECO:0000256" key="1">
    <source>
        <dbReference type="ARBA" id="ARBA00004141"/>
    </source>
</evidence>
<dbReference type="InterPro" id="IPR006153">
    <property type="entry name" value="Cation/H_exchanger_TM"/>
</dbReference>
<keyword evidence="5 9" id="KW-0812">Transmembrane</keyword>
<protein>
    <submittedName>
        <fullName evidence="11">Cation:proton antiporter</fullName>
    </submittedName>
</protein>
<feature type="transmembrane region" description="Helical" evidence="9">
    <location>
        <begin position="115"/>
        <end position="136"/>
    </location>
</feature>
<feature type="transmembrane region" description="Helical" evidence="9">
    <location>
        <begin position="56"/>
        <end position="74"/>
    </location>
</feature>
<comment type="subcellular location">
    <subcellularLocation>
        <location evidence="1">Membrane</location>
        <topology evidence="1">Multi-pass membrane protein</topology>
    </subcellularLocation>
</comment>
<feature type="transmembrane region" description="Helical" evidence="9">
    <location>
        <begin position="148"/>
        <end position="168"/>
    </location>
</feature>
<dbReference type="RefSeq" id="WP_378591529.1">
    <property type="nucleotide sequence ID" value="NZ_JBHSKD010000018.1"/>
</dbReference>
<dbReference type="InterPro" id="IPR038770">
    <property type="entry name" value="Na+/solute_symporter_sf"/>
</dbReference>
<evidence type="ECO:0000256" key="5">
    <source>
        <dbReference type="ARBA" id="ARBA00022692"/>
    </source>
</evidence>
<keyword evidence="3" id="KW-0813">Transport</keyword>
<evidence type="ECO:0000256" key="6">
    <source>
        <dbReference type="ARBA" id="ARBA00022989"/>
    </source>
</evidence>
<reference evidence="12" key="1">
    <citation type="journal article" date="2019" name="Int. J. Syst. Evol. Microbiol.">
        <title>The Global Catalogue of Microorganisms (GCM) 10K type strain sequencing project: providing services to taxonomists for standard genome sequencing and annotation.</title>
        <authorList>
            <consortium name="The Broad Institute Genomics Platform"/>
            <consortium name="The Broad Institute Genome Sequencing Center for Infectious Disease"/>
            <person name="Wu L."/>
            <person name="Ma J."/>
        </authorList>
    </citation>
    <scope>NUCLEOTIDE SEQUENCE [LARGE SCALE GENOMIC DNA]</scope>
    <source>
        <strain evidence="12">DFY41</strain>
    </source>
</reference>
<feature type="transmembrane region" description="Helical" evidence="9">
    <location>
        <begin position="359"/>
        <end position="378"/>
    </location>
</feature>
<feature type="transmembrane region" description="Helical" evidence="9">
    <location>
        <begin position="86"/>
        <end position="108"/>
    </location>
</feature>
<evidence type="ECO:0000313" key="12">
    <source>
        <dbReference type="Proteomes" id="UP001596087"/>
    </source>
</evidence>
<keyword evidence="12" id="KW-1185">Reference proteome</keyword>
<proteinExistence type="inferred from homology"/>
<keyword evidence="6 9" id="KW-1133">Transmembrane helix</keyword>
<accession>A0ABW0BL57</accession>
<feature type="transmembrane region" description="Helical" evidence="9">
    <location>
        <begin position="297"/>
        <end position="316"/>
    </location>
</feature>
<evidence type="ECO:0000256" key="9">
    <source>
        <dbReference type="SAM" id="Phobius"/>
    </source>
</evidence>
<comment type="similarity">
    <text evidence="2">Belongs to the monovalent cation:proton antiporter 2 (CPA2) transporter (TC 2.A.37) family.</text>
</comment>
<organism evidence="11 12">
    <name type="scientific">Nocardioides taihuensis</name>
    <dbReference type="NCBI Taxonomy" id="1835606"/>
    <lineage>
        <taxon>Bacteria</taxon>
        <taxon>Bacillati</taxon>
        <taxon>Actinomycetota</taxon>
        <taxon>Actinomycetes</taxon>
        <taxon>Propionibacteriales</taxon>
        <taxon>Nocardioidaceae</taxon>
        <taxon>Nocardioides</taxon>
    </lineage>
</organism>
<keyword evidence="7" id="KW-0406">Ion transport</keyword>
<dbReference type="Pfam" id="PF00999">
    <property type="entry name" value="Na_H_Exchanger"/>
    <property type="match status" value="1"/>
</dbReference>
<evidence type="ECO:0000256" key="7">
    <source>
        <dbReference type="ARBA" id="ARBA00023065"/>
    </source>
</evidence>
<feature type="transmembrane region" description="Helical" evidence="9">
    <location>
        <begin position="328"/>
        <end position="347"/>
    </location>
</feature>
<evidence type="ECO:0000256" key="4">
    <source>
        <dbReference type="ARBA" id="ARBA00022449"/>
    </source>
</evidence>
<keyword evidence="8 9" id="KW-0472">Membrane</keyword>
<gene>
    <name evidence="11" type="ORF">ACFPGP_14980</name>
</gene>
<dbReference type="Gene3D" id="1.20.1530.20">
    <property type="match status" value="1"/>
</dbReference>
<evidence type="ECO:0000313" key="11">
    <source>
        <dbReference type="EMBL" id="MFC5177985.1"/>
    </source>
</evidence>
<feature type="transmembrane region" description="Helical" evidence="9">
    <location>
        <begin position="175"/>
        <end position="197"/>
    </location>
</feature>
<dbReference type="PANTHER" id="PTHR43562:SF1">
    <property type="entry name" value="NA(+)_H(+) ANTIPORTER YJBQ-RELATED"/>
    <property type="match status" value="1"/>
</dbReference>
<evidence type="ECO:0000259" key="10">
    <source>
        <dbReference type="Pfam" id="PF00999"/>
    </source>
</evidence>
<dbReference type="Proteomes" id="UP001596087">
    <property type="component" value="Unassembled WGS sequence"/>
</dbReference>
<feature type="transmembrane region" description="Helical" evidence="9">
    <location>
        <begin position="267"/>
        <end position="285"/>
    </location>
</feature>
<evidence type="ECO:0000256" key="2">
    <source>
        <dbReference type="ARBA" id="ARBA00005551"/>
    </source>
</evidence>
<dbReference type="EMBL" id="JBHSKD010000018">
    <property type="protein sequence ID" value="MFC5177985.1"/>
    <property type="molecule type" value="Genomic_DNA"/>
</dbReference>
<sequence length="399" mass="41202">MDTTTTLQTLLLVCLVSAAAPLLTTMVGGHVPQVVLLLVGGVLIGPQVLGIAEPDLVELIAEVGLGFLFLIAGYEVEPRLLREPVATRAFIAWGASLLLALAVVGVLAASGLVHAYVAVSLALTTTALGVLLPLLRDRGLLATPFGDAVLTTGAVGEMLPVLAVAIFLGTRGSFVALLSLAAIALLAVVLAAVPRLFAGTAVHRAFTQTQDDTRQSAVRATVLLLVLFLTIAAEFGLDAVLGAFLAGMVLRQLGPTDPAAFEHKLDAVGYGFFIPVFFVVSGMNLDIQSIADNPLRLVLFFTLLLVVRGLPTVIAYRGMFPLRDRVELGVLAATALPLLVAITQIGLANGTMLPENAAALVGAGALSVLLFPALALASHARHAEVGEMATSGGRNGDPP</sequence>
<name>A0ABW0BL57_9ACTN</name>
<keyword evidence="4" id="KW-0050">Antiport</keyword>
<feature type="transmembrane region" description="Helical" evidence="9">
    <location>
        <begin position="29"/>
        <end position="49"/>
    </location>
</feature>
<dbReference type="PANTHER" id="PTHR43562">
    <property type="entry name" value="NAPA-TYPE SODIUM/HYDROGEN ANTIPORTER"/>
    <property type="match status" value="1"/>
</dbReference>
<evidence type="ECO:0000256" key="3">
    <source>
        <dbReference type="ARBA" id="ARBA00022448"/>
    </source>
</evidence>